<reference evidence="5 6" key="1">
    <citation type="journal article" date="2017" name="Int. J. Syst. Evol. Microbiol.">
        <title>Achromobacter aloeverae sp. nov., isolated from the root of Aloe vera (L.) Burm.f.</title>
        <authorList>
            <person name="Kuncharoen N."/>
            <person name="Muramatsu Y."/>
            <person name="Shibata C."/>
            <person name="Kamakura Y."/>
            <person name="Nakagawa Y."/>
            <person name="Tanasupawat S."/>
        </authorList>
    </citation>
    <scope>NUCLEOTIDE SEQUENCE [LARGE SCALE GENOMIC DNA]</scope>
    <source>
        <strain evidence="5 6">AVA-1</strain>
    </source>
</reference>
<keyword evidence="6" id="KW-1185">Reference proteome</keyword>
<dbReference type="PANTHER" id="PTHR33376">
    <property type="match status" value="1"/>
</dbReference>
<name>A0A4Q1HPF6_9BURK</name>
<comment type="caution">
    <text evidence="5">The sequence shown here is derived from an EMBL/GenBank/DDBJ whole genome shotgun (WGS) entry which is preliminary data.</text>
</comment>
<organism evidence="5 6">
    <name type="scientific">Achromobacter aloeverae</name>
    <dbReference type="NCBI Taxonomy" id="1750518"/>
    <lineage>
        <taxon>Bacteria</taxon>
        <taxon>Pseudomonadati</taxon>
        <taxon>Pseudomonadota</taxon>
        <taxon>Betaproteobacteria</taxon>
        <taxon>Burkholderiales</taxon>
        <taxon>Alcaligenaceae</taxon>
        <taxon>Achromobacter</taxon>
    </lineage>
</organism>
<dbReference type="CDD" id="cd13602">
    <property type="entry name" value="PBP2_TRAP_BpDctp6_7"/>
    <property type="match status" value="1"/>
</dbReference>
<dbReference type="AlphaFoldDB" id="A0A4Q1HPF6"/>
<evidence type="ECO:0000256" key="4">
    <source>
        <dbReference type="SAM" id="SignalP"/>
    </source>
</evidence>
<accession>A0A4Q1HPF6</accession>
<dbReference type="PROSITE" id="PS51257">
    <property type="entry name" value="PROKAR_LIPOPROTEIN"/>
    <property type="match status" value="1"/>
</dbReference>
<keyword evidence="2" id="KW-0813">Transport</keyword>
<evidence type="ECO:0000313" key="5">
    <source>
        <dbReference type="EMBL" id="RXN92819.1"/>
    </source>
</evidence>
<dbReference type="EMBL" id="PYAL01000001">
    <property type="protein sequence ID" value="RXN92819.1"/>
    <property type="molecule type" value="Genomic_DNA"/>
</dbReference>
<dbReference type="InterPro" id="IPR038404">
    <property type="entry name" value="TRAP_DctP_sf"/>
</dbReference>
<dbReference type="Pfam" id="PF03480">
    <property type="entry name" value="DctP"/>
    <property type="match status" value="1"/>
</dbReference>
<comment type="similarity">
    <text evidence="1">Belongs to the bacterial solute-binding protein 7 family.</text>
</comment>
<dbReference type="PANTHER" id="PTHR33376:SF7">
    <property type="entry name" value="C4-DICARBOXYLATE-BINDING PROTEIN DCTB"/>
    <property type="match status" value="1"/>
</dbReference>
<evidence type="ECO:0000256" key="1">
    <source>
        <dbReference type="ARBA" id="ARBA00009023"/>
    </source>
</evidence>
<dbReference type="OrthoDB" id="9177965at2"/>
<gene>
    <name evidence="5" type="ORF">C7R54_03495</name>
</gene>
<protein>
    <submittedName>
        <fullName evidence="5">ABC transporter substrate-binding protein</fullName>
    </submittedName>
</protein>
<dbReference type="Proteomes" id="UP000290849">
    <property type="component" value="Unassembled WGS sequence"/>
</dbReference>
<dbReference type="NCBIfam" id="NF037995">
    <property type="entry name" value="TRAP_S1"/>
    <property type="match status" value="1"/>
</dbReference>
<feature type="chain" id="PRO_5020311395" evidence="4">
    <location>
        <begin position="26"/>
        <end position="352"/>
    </location>
</feature>
<keyword evidence="3 4" id="KW-0732">Signal</keyword>
<dbReference type="RefSeq" id="WP_129148781.1">
    <property type="nucleotide sequence ID" value="NZ_JBHSDO010000006.1"/>
</dbReference>
<proteinExistence type="inferred from homology"/>
<evidence type="ECO:0000313" key="6">
    <source>
        <dbReference type="Proteomes" id="UP000290849"/>
    </source>
</evidence>
<dbReference type="GO" id="GO:0055085">
    <property type="term" value="P:transmembrane transport"/>
    <property type="evidence" value="ECO:0007669"/>
    <property type="project" value="InterPro"/>
</dbReference>
<sequence>MMLLRVFIRILACAAAIGACGVALAGEPYRLRIVGGLASGNQYPQYEEPFWNHELERLSDGRYAADIVPFDRSGVPGSEMLRLMQLGVVPFGTVLMTTLVAQYPQYTVADLPGLNPDMTSLRASLAAFRPYLEQSLREQHGIEPLAVYVYPAQVLFCKQPLTRLADIAGRRVRVSSAGQADFIGALGATPVHTSFAQVYQSLESGNTDCAVTGTMSGYTLGLYRVTQYLYPLSLNWGMAVFGANKSAWRALPADLRTLLRSELSKLEATIWAASERDSVEGVACNSGAPGCHADNQGHMTVVPISPEDEPLRREVFETVVLRNWLQRCRVDCANIWRQTVGPVSGIDVPTLR</sequence>
<evidence type="ECO:0000256" key="2">
    <source>
        <dbReference type="ARBA" id="ARBA00022448"/>
    </source>
</evidence>
<evidence type="ECO:0000256" key="3">
    <source>
        <dbReference type="ARBA" id="ARBA00022729"/>
    </source>
</evidence>
<feature type="signal peptide" evidence="4">
    <location>
        <begin position="1"/>
        <end position="25"/>
    </location>
</feature>
<dbReference type="Gene3D" id="3.40.190.170">
    <property type="entry name" value="Bacterial extracellular solute-binding protein, family 7"/>
    <property type="match status" value="1"/>
</dbReference>
<dbReference type="InterPro" id="IPR018389">
    <property type="entry name" value="DctP_fam"/>
</dbReference>